<keyword evidence="3" id="KW-0472">Membrane</keyword>
<gene>
    <name evidence="5" type="ORF">NCTC11544_00187</name>
</gene>
<dbReference type="NCBIfam" id="TIGR01760">
    <property type="entry name" value="tape_meas_TP901"/>
    <property type="match status" value="1"/>
</dbReference>
<proteinExistence type="predicted"/>
<accession>A0A379YC51</accession>
<evidence type="ECO:0000313" key="6">
    <source>
        <dbReference type="Proteomes" id="UP000255529"/>
    </source>
</evidence>
<feature type="coiled-coil region" evidence="2">
    <location>
        <begin position="91"/>
        <end position="118"/>
    </location>
</feature>
<keyword evidence="1" id="KW-1188">Viral release from host cell</keyword>
<sequence>MSDKNLRLQVLLSAVDKITRPFKSMQASNKALAASVKATKDQLKQLDTQAGKIGGFRKTKNQVAAAAQALNTARDKARDLAIALKSTDGPTAKQARQFQKAREEAVRLQQKFADLRLSLQNQRTALQNSGVATHRLGEAQRSLRSNITGVTGALAAQQKRLDQQAQQQKRLNAARHQFDESNQRKVMAAGVGYTSMATGRAMGRGLVDALHVGYDFDAMMSKTQAVTRIPTKADPQMQSLRHQARTLPLSSKFTDLQVAEGQYFLGRTGYSPQQVLKAMPGMLNLAAAGDIDLGTTADIASNIQTAMGIPAEKMDRVADVLTALFTRNNVDIPMLGESLKYSAGVGREYGQSLETVSAATAIMGNAGIQGSQAGTAMRAILSRIGNSPTVKKLGVTTKDKDGNMRDLVDILKDIDKKTSKMGNVDRGKIFKDIAGMYAVTGFGELMRAVSDGKLQQMRGAPGEYDGEARRVSNTMLDNMKGDMTMLHAALENISVELFEKNDAWLRKTAKGISNFLHGVAEFLKAHPKISAALVKLGAAAAISTTVFGTLAIAVVGLLGPFALLRFSTRMLGIRLLPNLSLSMLKFASTTPITTKQVGSFSRSLLEAGKNALTFSKQHLGSAGRAVASFASSPLQTATKGIKGIGRVFTWLATSPLRFLRFALGGLGSMFGILVSPLGLIAAAVVGAGLLIYKYWKPIKAFLGGVVDGFKAAAAPIKDAFAPLMPVFTWIGDKIKALWGWFTDLLTPVKSTKKELDSAASAGKKFGEFLASGIELALTPLKLLTDSIKWVLDKLDEVKTKSDKTRLLAQTNPGVADAAAGPVWS</sequence>
<evidence type="ECO:0000313" key="5">
    <source>
        <dbReference type="EMBL" id="SUI43392.1"/>
    </source>
</evidence>
<evidence type="ECO:0000256" key="3">
    <source>
        <dbReference type="SAM" id="Phobius"/>
    </source>
</evidence>
<reference evidence="5 6" key="1">
    <citation type="submission" date="2018-06" db="EMBL/GenBank/DDBJ databases">
        <authorList>
            <consortium name="Pathogen Informatics"/>
            <person name="Doyle S."/>
        </authorList>
    </citation>
    <scope>NUCLEOTIDE SEQUENCE [LARGE SCALE GENOMIC DNA]</scope>
    <source>
        <strain evidence="5 6">NCTC11544</strain>
    </source>
</reference>
<evidence type="ECO:0000256" key="2">
    <source>
        <dbReference type="SAM" id="Coils"/>
    </source>
</evidence>
<feature type="transmembrane region" description="Helical" evidence="3">
    <location>
        <begin position="669"/>
        <end position="692"/>
    </location>
</feature>
<dbReference type="PANTHER" id="PTHR37813">
    <property type="entry name" value="FELS-2 PROPHAGE PROTEIN"/>
    <property type="match status" value="1"/>
</dbReference>
<organism evidence="5 6">
    <name type="scientific">Serratia quinivorans</name>
    <dbReference type="NCBI Taxonomy" id="137545"/>
    <lineage>
        <taxon>Bacteria</taxon>
        <taxon>Pseudomonadati</taxon>
        <taxon>Pseudomonadota</taxon>
        <taxon>Gammaproteobacteria</taxon>
        <taxon>Enterobacterales</taxon>
        <taxon>Yersiniaceae</taxon>
        <taxon>Serratia</taxon>
    </lineage>
</organism>
<dbReference type="PANTHER" id="PTHR37813:SF1">
    <property type="entry name" value="FELS-2 PROPHAGE PROTEIN"/>
    <property type="match status" value="1"/>
</dbReference>
<evidence type="ECO:0000259" key="4">
    <source>
        <dbReference type="Pfam" id="PF10145"/>
    </source>
</evidence>
<feature type="domain" description="Phage tail tape measure protein" evidence="4">
    <location>
        <begin position="248"/>
        <end position="435"/>
    </location>
</feature>
<dbReference type="AlphaFoldDB" id="A0A379YC51"/>
<dbReference type="Proteomes" id="UP000255529">
    <property type="component" value="Unassembled WGS sequence"/>
</dbReference>
<dbReference type="InterPro" id="IPR010090">
    <property type="entry name" value="Phage_tape_meas"/>
</dbReference>
<keyword evidence="2" id="KW-0175">Coiled coil</keyword>
<dbReference type="EMBL" id="UGYN01000002">
    <property type="protein sequence ID" value="SUI43392.1"/>
    <property type="molecule type" value="Genomic_DNA"/>
</dbReference>
<protein>
    <submittedName>
        <fullName evidence="5">Phage tail tape measure protein, TP901 family, core region</fullName>
    </submittedName>
</protein>
<name>A0A379YC51_9GAMM</name>
<evidence type="ECO:0000256" key="1">
    <source>
        <dbReference type="ARBA" id="ARBA00022612"/>
    </source>
</evidence>
<feature type="transmembrane region" description="Helical" evidence="3">
    <location>
        <begin position="536"/>
        <end position="564"/>
    </location>
</feature>
<keyword evidence="3" id="KW-1133">Transmembrane helix</keyword>
<keyword evidence="3" id="KW-0812">Transmembrane</keyword>
<dbReference type="Pfam" id="PF10145">
    <property type="entry name" value="PhageMin_Tail"/>
    <property type="match status" value="1"/>
</dbReference>